<dbReference type="RefSeq" id="WP_257512462.1">
    <property type="nucleotide sequence ID" value="NZ_JANKHG010000018.1"/>
</dbReference>
<evidence type="ECO:0008006" key="3">
    <source>
        <dbReference type="Google" id="ProtNLM"/>
    </source>
</evidence>
<evidence type="ECO:0000313" key="2">
    <source>
        <dbReference type="Proteomes" id="UP001165267"/>
    </source>
</evidence>
<dbReference type="Proteomes" id="UP001165267">
    <property type="component" value="Unassembled WGS sequence"/>
</dbReference>
<accession>A0ABT1XJA5</accession>
<name>A0ABT1XJA5_9BURK</name>
<keyword evidence="2" id="KW-1185">Reference proteome</keyword>
<evidence type="ECO:0000313" key="1">
    <source>
        <dbReference type="EMBL" id="MCR2747239.1"/>
    </source>
</evidence>
<protein>
    <recommendedName>
        <fullName evidence="3">Hypersensitivity response secretion-like HrpJ domain-containing protein</fullName>
    </recommendedName>
</protein>
<organism evidence="1 2">
    <name type="scientific">Limnobacter parvus</name>
    <dbReference type="NCBI Taxonomy" id="2939690"/>
    <lineage>
        <taxon>Bacteria</taxon>
        <taxon>Pseudomonadati</taxon>
        <taxon>Pseudomonadota</taxon>
        <taxon>Betaproteobacteria</taxon>
        <taxon>Burkholderiales</taxon>
        <taxon>Burkholderiaceae</taxon>
        <taxon>Limnobacter</taxon>
    </lineage>
</organism>
<proteinExistence type="predicted"/>
<sequence>MAVEVKGVPQVVTAQEALQSGQRPQNTLTTKEKSKVGRFVEAHRTSKTGHQPDAVQQIRNAELGKPQISAAEQMAAVASSGRLNRPGSSSRKFFKQMYKVLFIDNEDFLNRDLLHFVKSLKQASSGFVESSSTLSQDQKTLRKYLLAEIGQNTDFLSQSDQRLLNAYKANLSAAEEDFIQQSIAAFKSAASQPMKRVSQREFVKAFAVMDTSEAETSNELARCFKLYAHLIDAPDFVSQMKMVRHGLIDLLKRENVKQKKGENRTREHQIASRINAINLLIKSHLINKKFLDVCNRSALKSLPKLSALVEHCYQIVVAIDLVAGVTALIKASAQVKGEGKQAKGVFIANFDRLVLQSDLYKDLYKNSAHRQHIVDAITKHAKAFAVLSPGEA</sequence>
<gene>
    <name evidence="1" type="ORF">NSP04_11320</name>
</gene>
<dbReference type="EMBL" id="JANKHG010000018">
    <property type="protein sequence ID" value="MCR2747239.1"/>
    <property type="molecule type" value="Genomic_DNA"/>
</dbReference>
<reference evidence="1" key="1">
    <citation type="submission" date="2022-07" db="EMBL/GenBank/DDBJ databases">
        <authorList>
            <person name="Xamxidin M."/>
        </authorList>
    </citation>
    <scope>NUCLEOTIDE SEQUENCE</scope>
    <source>
        <strain evidence="1">YS8-69</strain>
    </source>
</reference>
<comment type="caution">
    <text evidence="1">The sequence shown here is derived from an EMBL/GenBank/DDBJ whole genome shotgun (WGS) entry which is preliminary data.</text>
</comment>